<dbReference type="RefSeq" id="WP_114429210.1">
    <property type="nucleotide sequence ID" value="NZ_QPJM01000003.1"/>
</dbReference>
<protein>
    <recommendedName>
        <fullName evidence="3">Acetyltransferase (GNAT) family protein</fullName>
    </recommendedName>
</protein>
<comment type="caution">
    <text evidence="1">The sequence shown here is derived from an EMBL/GenBank/DDBJ whole genome shotgun (WGS) entry which is preliminary data.</text>
</comment>
<dbReference type="AlphaFoldDB" id="A0A368YYT1"/>
<gene>
    <name evidence="1" type="ORF">C7476_103197</name>
</gene>
<organism evidence="1 2">
    <name type="scientific">Phyllobacterium bourgognense</name>
    <dbReference type="NCBI Taxonomy" id="314236"/>
    <lineage>
        <taxon>Bacteria</taxon>
        <taxon>Pseudomonadati</taxon>
        <taxon>Pseudomonadota</taxon>
        <taxon>Alphaproteobacteria</taxon>
        <taxon>Hyphomicrobiales</taxon>
        <taxon>Phyllobacteriaceae</taxon>
        <taxon>Phyllobacterium</taxon>
    </lineage>
</organism>
<keyword evidence="2" id="KW-1185">Reference proteome</keyword>
<evidence type="ECO:0000313" key="1">
    <source>
        <dbReference type="EMBL" id="RCW85355.1"/>
    </source>
</evidence>
<name>A0A368YYT1_9HYPH</name>
<dbReference type="OrthoDB" id="1424091at2"/>
<dbReference type="EMBL" id="QPJM01000003">
    <property type="protein sequence ID" value="RCW85355.1"/>
    <property type="molecule type" value="Genomic_DNA"/>
</dbReference>
<sequence length="143" mass="16018">MSFVPANFVPPIELDGQGFRLEPLGPQHNLSDHQAWSSSIPHILATPGFSDWPPLQGMSLEANLGDLEEHARDFANHTGFTYTVLEGSQVIGCVYIYPSKQDPAITVVRSWVTADRAHLDTPLYEAVSSWLKTSWPFQHVLYR</sequence>
<accession>A0A368YYT1</accession>
<dbReference type="Proteomes" id="UP000253324">
    <property type="component" value="Unassembled WGS sequence"/>
</dbReference>
<proteinExistence type="predicted"/>
<reference evidence="1 2" key="1">
    <citation type="submission" date="2018-07" db="EMBL/GenBank/DDBJ databases">
        <title>Genomic Encyclopedia of Type Strains, Phase III (KMG-III): the genomes of soil and plant-associated and newly described type strains.</title>
        <authorList>
            <person name="Whitman W."/>
        </authorList>
    </citation>
    <scope>NUCLEOTIDE SEQUENCE [LARGE SCALE GENOMIC DNA]</scope>
    <source>
        <strain evidence="1 2">31-25a</strain>
    </source>
</reference>
<evidence type="ECO:0000313" key="2">
    <source>
        <dbReference type="Proteomes" id="UP000253324"/>
    </source>
</evidence>
<evidence type="ECO:0008006" key="3">
    <source>
        <dbReference type="Google" id="ProtNLM"/>
    </source>
</evidence>